<evidence type="ECO:0000256" key="8">
    <source>
        <dbReference type="ARBA" id="ARBA00023224"/>
    </source>
</evidence>
<feature type="transmembrane region" description="Helical" evidence="11">
    <location>
        <begin position="266"/>
        <end position="287"/>
    </location>
</feature>
<evidence type="ECO:0000256" key="11">
    <source>
        <dbReference type="SAM" id="Phobius"/>
    </source>
</evidence>
<keyword evidence="2" id="KW-1003">Cell membrane</keyword>
<keyword evidence="6 11" id="KW-0472">Membrane</keyword>
<organism evidence="12 13">
    <name type="scientific">Owenia fusiformis</name>
    <name type="common">Polychaete worm</name>
    <dbReference type="NCBI Taxonomy" id="6347"/>
    <lineage>
        <taxon>Eukaryota</taxon>
        <taxon>Metazoa</taxon>
        <taxon>Spiralia</taxon>
        <taxon>Lophotrochozoa</taxon>
        <taxon>Annelida</taxon>
        <taxon>Polychaeta</taxon>
        <taxon>Sedentaria</taxon>
        <taxon>Canalipalpata</taxon>
        <taxon>Sabellida</taxon>
        <taxon>Oweniida</taxon>
        <taxon>Oweniidae</taxon>
        <taxon>Owenia</taxon>
    </lineage>
</organism>
<keyword evidence="13" id="KW-1185">Reference proteome</keyword>
<evidence type="ECO:0000313" key="12">
    <source>
        <dbReference type="EMBL" id="CAH1783938.1"/>
    </source>
</evidence>
<protein>
    <submittedName>
        <fullName evidence="12">Uncharacterized protein</fullName>
    </submittedName>
</protein>
<dbReference type="PANTHER" id="PTHR22752">
    <property type="entry name" value="G PROTEIN-COUPLED RECEPTOR"/>
    <property type="match status" value="1"/>
</dbReference>
<feature type="transmembrane region" description="Helical" evidence="11">
    <location>
        <begin position="125"/>
        <end position="144"/>
    </location>
</feature>
<keyword evidence="7 9" id="KW-0675">Receptor</keyword>
<sequence length="866" mass="97417">MDSAGDLSAVVDPSNSQGEAGVAAMATPPVDTLQNNATFVETSVGHMASRAGFLALFIIVAFIGNSMILATIVQSRRLRITVLNLLIINMSVVNLLQCVCNLPLILGSTITETWDYGSAVCQLNAFLMTMFSIVTMLGLTIMAIDRYLAVLDPEKYAVRVTVTRINYIIPFTWIQSAAFSMPLVINADSSAVFPYRYHCSLAESSSLLYIALTSIFCYIIPLAIIVIFYICIIKTGIKTKLRQRQALTSSHITEEMMPSPALMVQLHTSIYVGLLFIFWCALEGPYLTLSYIEQYRNSKEIQENDSLYIKFEYPWELDMGFTWIKLSYPTVLPFITFIWRKDIWQKLKNFILCRKSNVINDASPNDDIEEEVDRDEGDKRKVIYKEENHKSYQVPVLFATANGLHIQTYDHDSEDTLSDTGYFYADMTSKSNDIKVLKSRKCDVNGSQDMHADTSDYDSNNDDMEPFKSSKQKQVFSKTAVPRLFIESSDSDRPVISSPDGQKRTSPRNIVSDSGVDTLSDSNKGKKIRKKSSEEKIENIVTDDIKDSKEEEGDNDENRDSGRGTGKRSNKVRGQLQDINDQYHAKRDNRNLPNQVSDATSTQIGDAIKDSDNHAATIADSNETTESLKNETPTKGKVKKKKRSKGQSSNNVELSNLKDKNVQDSIEVEKDIDNKAHKRPPARLKPLDHKVHRSDVESDIISMKVPLSHVNDAQDNTLISAQPQSPKPVKSAQSKHKRSVSKTESFEAGSDTVELKQKRPHRRHRSGSEPESPREKDKERRHKAAVDESPRSREHRRQKSGSGPESQRDKDNLKVKDSDKDSKVKDNAKDVNKLGESRSRSGSATRLKKKTRTESTQELLLDTSPR</sequence>
<feature type="compositionally biased region" description="Basic and acidic residues" evidence="10">
    <location>
        <begin position="685"/>
        <end position="695"/>
    </location>
</feature>
<keyword evidence="3 9" id="KW-0812">Transmembrane</keyword>
<keyword evidence="5 9" id="KW-0297">G-protein coupled receptor</keyword>
<feature type="transmembrane region" description="Helical" evidence="11">
    <location>
        <begin position="165"/>
        <end position="187"/>
    </location>
</feature>
<feature type="region of interest" description="Disordered" evidence="10">
    <location>
        <begin position="489"/>
        <end position="695"/>
    </location>
</feature>
<name>A0A8J1T6P1_OWEFU</name>
<comment type="similarity">
    <text evidence="9">Belongs to the G-protein coupled receptor 1 family.</text>
</comment>
<evidence type="ECO:0000313" key="13">
    <source>
        <dbReference type="Proteomes" id="UP000749559"/>
    </source>
</evidence>
<dbReference type="PROSITE" id="PS50262">
    <property type="entry name" value="G_PROTEIN_RECEP_F1_2"/>
    <property type="match status" value="1"/>
</dbReference>
<feature type="compositionally biased region" description="Basic residues" evidence="10">
    <location>
        <begin position="636"/>
        <end position="645"/>
    </location>
</feature>
<dbReference type="Gene3D" id="1.20.1070.10">
    <property type="entry name" value="Rhodopsin 7-helix transmembrane proteins"/>
    <property type="match status" value="1"/>
</dbReference>
<gene>
    <name evidence="12" type="ORF">OFUS_LOCUS10206</name>
</gene>
<feature type="transmembrane region" description="Helical" evidence="11">
    <location>
        <begin position="207"/>
        <end position="232"/>
    </location>
</feature>
<dbReference type="GO" id="GO:0004930">
    <property type="term" value="F:G protein-coupled receptor activity"/>
    <property type="evidence" value="ECO:0007669"/>
    <property type="project" value="UniProtKB-KW"/>
</dbReference>
<evidence type="ECO:0000256" key="1">
    <source>
        <dbReference type="ARBA" id="ARBA00004651"/>
    </source>
</evidence>
<comment type="subcellular location">
    <subcellularLocation>
        <location evidence="1">Cell membrane</location>
        <topology evidence="1">Multi-pass membrane protein</topology>
    </subcellularLocation>
</comment>
<feature type="compositionally biased region" description="Basic and acidic residues" evidence="10">
    <location>
        <begin position="656"/>
        <end position="675"/>
    </location>
</feature>
<evidence type="ECO:0000256" key="9">
    <source>
        <dbReference type="RuleBase" id="RU000688"/>
    </source>
</evidence>
<dbReference type="GO" id="GO:0005886">
    <property type="term" value="C:plasma membrane"/>
    <property type="evidence" value="ECO:0007669"/>
    <property type="project" value="UniProtKB-SubCell"/>
</dbReference>
<feature type="compositionally biased region" description="Basic and acidic residues" evidence="10">
    <location>
        <begin position="806"/>
        <end position="839"/>
    </location>
</feature>
<dbReference type="CDD" id="cd00637">
    <property type="entry name" value="7tm_classA_rhodopsin-like"/>
    <property type="match status" value="1"/>
</dbReference>
<dbReference type="SUPFAM" id="SSF81321">
    <property type="entry name" value="Family A G protein-coupled receptor-like"/>
    <property type="match status" value="1"/>
</dbReference>
<feature type="transmembrane region" description="Helical" evidence="11">
    <location>
        <begin position="85"/>
        <end position="105"/>
    </location>
</feature>
<feature type="compositionally biased region" description="Basic and acidic residues" evidence="10">
    <location>
        <begin position="581"/>
        <end position="590"/>
    </location>
</feature>
<dbReference type="InterPro" id="IPR017452">
    <property type="entry name" value="GPCR_Rhodpsn_7TM"/>
</dbReference>
<dbReference type="EMBL" id="CAIIXF020000005">
    <property type="protein sequence ID" value="CAH1783938.1"/>
    <property type="molecule type" value="Genomic_DNA"/>
</dbReference>
<keyword evidence="8 9" id="KW-0807">Transducer</keyword>
<feature type="region of interest" description="Disordered" evidence="10">
    <location>
        <begin position="442"/>
        <end position="475"/>
    </location>
</feature>
<reference evidence="12" key="1">
    <citation type="submission" date="2022-03" db="EMBL/GenBank/DDBJ databases">
        <authorList>
            <person name="Martin C."/>
        </authorList>
    </citation>
    <scope>NUCLEOTIDE SEQUENCE</scope>
</reference>
<dbReference type="Pfam" id="PF00001">
    <property type="entry name" value="7tm_1"/>
    <property type="match status" value="1"/>
</dbReference>
<feature type="compositionally biased region" description="Polar residues" evidence="10">
    <location>
        <begin position="591"/>
        <end position="604"/>
    </location>
</feature>
<accession>A0A8J1T6P1</accession>
<feature type="compositionally biased region" description="Polar residues" evidence="10">
    <location>
        <begin position="712"/>
        <end position="724"/>
    </location>
</feature>
<evidence type="ECO:0000256" key="6">
    <source>
        <dbReference type="ARBA" id="ARBA00023136"/>
    </source>
</evidence>
<feature type="compositionally biased region" description="Polar residues" evidence="10">
    <location>
        <begin position="507"/>
        <end position="521"/>
    </location>
</feature>
<dbReference type="OrthoDB" id="10070371at2759"/>
<dbReference type="PROSITE" id="PS00237">
    <property type="entry name" value="G_PROTEIN_RECEP_F1_1"/>
    <property type="match status" value="1"/>
</dbReference>
<feature type="compositionally biased region" description="Basic and acidic residues" evidence="10">
    <location>
        <begin position="531"/>
        <end position="549"/>
    </location>
</feature>
<evidence type="ECO:0000256" key="3">
    <source>
        <dbReference type="ARBA" id="ARBA00022692"/>
    </source>
</evidence>
<evidence type="ECO:0000256" key="2">
    <source>
        <dbReference type="ARBA" id="ARBA00022475"/>
    </source>
</evidence>
<feature type="transmembrane region" description="Helical" evidence="11">
    <location>
        <begin position="51"/>
        <end position="73"/>
    </location>
</feature>
<evidence type="ECO:0000256" key="10">
    <source>
        <dbReference type="SAM" id="MobiDB-lite"/>
    </source>
</evidence>
<evidence type="ECO:0000256" key="5">
    <source>
        <dbReference type="ARBA" id="ARBA00023040"/>
    </source>
</evidence>
<keyword evidence="4 11" id="KW-1133">Transmembrane helix</keyword>
<proteinExistence type="inferred from homology"/>
<evidence type="ECO:0000256" key="7">
    <source>
        <dbReference type="ARBA" id="ARBA00023170"/>
    </source>
</evidence>
<dbReference type="AlphaFoldDB" id="A0A8J1T6P1"/>
<feature type="compositionally biased region" description="Basic and acidic residues" evidence="10">
    <location>
        <begin position="766"/>
        <end position="792"/>
    </location>
</feature>
<dbReference type="Proteomes" id="UP000749559">
    <property type="component" value="Unassembled WGS sequence"/>
</dbReference>
<comment type="caution">
    <text evidence="12">The sequence shown here is derived from an EMBL/GenBank/DDBJ whole genome shotgun (WGS) entry which is preliminary data.</text>
</comment>
<dbReference type="PRINTS" id="PR00237">
    <property type="entry name" value="GPCRRHODOPSN"/>
</dbReference>
<feature type="compositionally biased region" description="Acidic residues" evidence="10">
    <location>
        <begin position="455"/>
        <end position="464"/>
    </location>
</feature>
<feature type="region of interest" description="Disordered" evidence="10">
    <location>
        <begin position="712"/>
        <end position="866"/>
    </location>
</feature>
<dbReference type="InterPro" id="IPR000276">
    <property type="entry name" value="GPCR_Rhodpsn"/>
</dbReference>
<evidence type="ECO:0000256" key="4">
    <source>
        <dbReference type="ARBA" id="ARBA00022989"/>
    </source>
</evidence>